<dbReference type="Proteomes" id="UP000010552">
    <property type="component" value="Unassembled WGS sequence"/>
</dbReference>
<accession>L5KMK0</accession>
<feature type="region of interest" description="Disordered" evidence="1">
    <location>
        <begin position="1"/>
        <end position="23"/>
    </location>
</feature>
<proteinExistence type="predicted"/>
<feature type="region of interest" description="Disordered" evidence="1">
    <location>
        <begin position="132"/>
        <end position="153"/>
    </location>
</feature>
<dbReference type="EMBL" id="KB030668">
    <property type="protein sequence ID" value="ELK11803.1"/>
    <property type="molecule type" value="Genomic_DNA"/>
</dbReference>
<name>L5KMK0_PTEAL</name>
<gene>
    <name evidence="2" type="ORF">PAL_GLEAN10008925</name>
</gene>
<feature type="region of interest" description="Disordered" evidence="1">
    <location>
        <begin position="189"/>
        <end position="209"/>
    </location>
</feature>
<protein>
    <submittedName>
        <fullName evidence="2">Uncharacterized protein</fullName>
    </submittedName>
</protein>
<evidence type="ECO:0000313" key="3">
    <source>
        <dbReference type="Proteomes" id="UP000010552"/>
    </source>
</evidence>
<dbReference type="AlphaFoldDB" id="L5KMK0"/>
<reference evidence="3" key="1">
    <citation type="journal article" date="2013" name="Science">
        <title>Comparative analysis of bat genomes provides insight into the evolution of flight and immunity.</title>
        <authorList>
            <person name="Zhang G."/>
            <person name="Cowled C."/>
            <person name="Shi Z."/>
            <person name="Huang Z."/>
            <person name="Bishop-Lilly K.A."/>
            <person name="Fang X."/>
            <person name="Wynne J.W."/>
            <person name="Xiong Z."/>
            <person name="Baker M.L."/>
            <person name="Zhao W."/>
            <person name="Tachedjian M."/>
            <person name="Zhu Y."/>
            <person name="Zhou P."/>
            <person name="Jiang X."/>
            <person name="Ng J."/>
            <person name="Yang L."/>
            <person name="Wu L."/>
            <person name="Xiao J."/>
            <person name="Feng Y."/>
            <person name="Chen Y."/>
            <person name="Sun X."/>
            <person name="Zhang Y."/>
            <person name="Marsh G.A."/>
            <person name="Crameri G."/>
            <person name="Broder C.C."/>
            <person name="Frey K.G."/>
            <person name="Wang L.F."/>
            <person name="Wang J."/>
        </authorList>
    </citation>
    <scope>NUCLEOTIDE SEQUENCE [LARGE SCALE GENOMIC DNA]</scope>
</reference>
<evidence type="ECO:0000256" key="1">
    <source>
        <dbReference type="SAM" id="MobiDB-lite"/>
    </source>
</evidence>
<feature type="compositionally biased region" description="Low complexity" evidence="1">
    <location>
        <begin position="141"/>
        <end position="153"/>
    </location>
</feature>
<keyword evidence="3" id="KW-1185">Reference proteome</keyword>
<feature type="compositionally biased region" description="Basic residues" evidence="1">
    <location>
        <begin position="1"/>
        <end position="10"/>
    </location>
</feature>
<evidence type="ECO:0000313" key="2">
    <source>
        <dbReference type="EMBL" id="ELK11803.1"/>
    </source>
</evidence>
<organism evidence="2 3">
    <name type="scientific">Pteropus alecto</name>
    <name type="common">Black flying fox</name>
    <dbReference type="NCBI Taxonomy" id="9402"/>
    <lineage>
        <taxon>Eukaryota</taxon>
        <taxon>Metazoa</taxon>
        <taxon>Chordata</taxon>
        <taxon>Craniata</taxon>
        <taxon>Vertebrata</taxon>
        <taxon>Euteleostomi</taxon>
        <taxon>Mammalia</taxon>
        <taxon>Eutheria</taxon>
        <taxon>Laurasiatheria</taxon>
        <taxon>Chiroptera</taxon>
        <taxon>Yinpterochiroptera</taxon>
        <taxon>Pteropodoidea</taxon>
        <taxon>Pteropodidae</taxon>
        <taxon>Pteropodinae</taxon>
        <taxon>Pteropus</taxon>
    </lineage>
</organism>
<feature type="region of interest" description="Disordered" evidence="1">
    <location>
        <begin position="49"/>
        <end position="80"/>
    </location>
</feature>
<sequence>MLAFRQHRGLSSRAGGTFPVDNPLPTQEDGLDLELHQWAIRKMFSAGRREAPRPAHATAAARVSGAVRSPGESEAGHRLWGPRADVPRPCSPRCERHLRCQRSPPHLVVVARTPKPGQEACAGRLCLLGASSLDEPIPDSPQANAAGEGPPEPRAAAAVASQLLEQFPNPDQTHQTINTLTLEAAVAKETRGDGQRGTGDVAPALFFTT</sequence>
<dbReference type="InParanoid" id="L5KMK0"/>